<dbReference type="PANTHER" id="PTHR39162:SF1">
    <property type="entry name" value="SPORULATION PROTEIN YTFJ"/>
    <property type="match status" value="1"/>
</dbReference>
<dbReference type="OrthoDB" id="9796262at2"/>
<gene>
    <name evidence="1" type="ORF">BHU72_02685</name>
</gene>
<keyword evidence="2" id="KW-1185">Reference proteome</keyword>
<name>A0A1E5L6N4_9FIRM</name>
<dbReference type="EMBL" id="MJAT01000012">
    <property type="protein sequence ID" value="OEH85718.1"/>
    <property type="molecule type" value="Genomic_DNA"/>
</dbReference>
<dbReference type="Proteomes" id="UP000095255">
    <property type="component" value="Unassembled WGS sequence"/>
</dbReference>
<evidence type="ECO:0000313" key="2">
    <source>
        <dbReference type="Proteomes" id="UP000095255"/>
    </source>
</evidence>
<comment type="caution">
    <text evidence="1">The sequence shown here is derived from an EMBL/GenBank/DDBJ whole genome shotgun (WGS) entry which is preliminary data.</text>
</comment>
<evidence type="ECO:0000313" key="1">
    <source>
        <dbReference type="EMBL" id="OEH85718.1"/>
    </source>
</evidence>
<dbReference type="RefSeq" id="WP_069701802.1">
    <property type="nucleotide sequence ID" value="NZ_MJAT01000012.1"/>
</dbReference>
<dbReference type="NCBIfam" id="TIGR02874">
    <property type="entry name" value="spore_ytfJ"/>
    <property type="match status" value="1"/>
</dbReference>
<organism evidence="1 2">
    <name type="scientific">Desulfuribacillus stibiiarsenatis</name>
    <dbReference type="NCBI Taxonomy" id="1390249"/>
    <lineage>
        <taxon>Bacteria</taxon>
        <taxon>Bacillati</taxon>
        <taxon>Bacillota</taxon>
        <taxon>Desulfuribacillia</taxon>
        <taxon>Desulfuribacillales</taxon>
        <taxon>Desulfuribacillaceae</taxon>
        <taxon>Desulfuribacillus</taxon>
    </lineage>
</organism>
<dbReference type="AlphaFoldDB" id="A0A1E5L6N4"/>
<reference evidence="1 2" key="1">
    <citation type="submission" date="2016-09" db="EMBL/GenBank/DDBJ databases">
        <title>Desulfuribacillus arsenicus sp. nov., an obligately anaerobic, dissimilatory arsenic- and antimonate-reducing bacterium isolated from anoxic sediments.</title>
        <authorList>
            <person name="Abin C.A."/>
            <person name="Hollibaugh J.T."/>
        </authorList>
    </citation>
    <scope>NUCLEOTIDE SEQUENCE [LARGE SCALE GENOMIC DNA]</scope>
    <source>
        <strain evidence="1 2">MLFW-2</strain>
    </source>
</reference>
<dbReference type="PANTHER" id="PTHR39162">
    <property type="entry name" value="GLL3345 PROTEIN"/>
    <property type="match status" value="1"/>
</dbReference>
<sequence length="131" mass="14005">MSNHPIQNLMSNAMENLKTMIDVNTIVGDAVETPDGSIIIPVSKVGFAFAAGGTEFDIGETKGQQGYPFGGGSGGGVSISPVAFLVINRGEIRLLPLDNNIQLLDRIVDLTPEVIDKIQKAFSKEESKPQY</sequence>
<proteinExistence type="predicted"/>
<dbReference type="PIRSF" id="PIRSF021377">
    <property type="entry name" value="YtfJ"/>
    <property type="match status" value="1"/>
</dbReference>
<accession>A0A1E5L6N4</accession>
<protein>
    <submittedName>
        <fullName evidence="1">Sporulation protein YtfJ</fullName>
    </submittedName>
</protein>
<dbReference type="STRING" id="1390249.BHU72_02685"/>
<dbReference type="Pfam" id="PF09579">
    <property type="entry name" value="Spore_YtfJ"/>
    <property type="match status" value="1"/>
</dbReference>
<dbReference type="InterPro" id="IPR014229">
    <property type="entry name" value="Spore_YtfJ"/>
</dbReference>